<evidence type="ECO:0000256" key="13">
    <source>
        <dbReference type="SAM" id="MobiDB-lite"/>
    </source>
</evidence>
<dbReference type="InterPro" id="IPR013767">
    <property type="entry name" value="PAS_fold"/>
</dbReference>
<feature type="region of interest" description="Disordered" evidence="13">
    <location>
        <begin position="577"/>
        <end position="634"/>
    </location>
</feature>
<feature type="domain" description="PAC" evidence="18">
    <location>
        <begin position="284"/>
        <end position="334"/>
    </location>
</feature>
<dbReference type="PANTHER" id="PTHR43047:SF72">
    <property type="entry name" value="OSMOSENSING HISTIDINE PROTEIN KINASE SLN1"/>
    <property type="match status" value="1"/>
</dbReference>
<evidence type="ECO:0000313" key="19">
    <source>
        <dbReference type="EMBL" id="AKB40428.1"/>
    </source>
</evidence>
<dbReference type="CDD" id="cd00082">
    <property type="entry name" value="HisKA"/>
    <property type="match status" value="1"/>
</dbReference>
<keyword evidence="14" id="KW-1133">Transmembrane helix</keyword>
<feature type="domain" description="Response regulatory" evidence="16">
    <location>
        <begin position="764"/>
        <end position="880"/>
    </location>
</feature>
<evidence type="ECO:0000256" key="4">
    <source>
        <dbReference type="ARBA" id="ARBA00022553"/>
    </source>
</evidence>
<keyword evidence="8" id="KW-0067">ATP-binding</keyword>
<evidence type="ECO:0000259" key="15">
    <source>
        <dbReference type="PROSITE" id="PS50109"/>
    </source>
</evidence>
<dbReference type="PRINTS" id="PR00344">
    <property type="entry name" value="BCTRLSENSOR"/>
</dbReference>
<feature type="compositionally biased region" description="Basic and acidic residues" evidence="13">
    <location>
        <begin position="595"/>
        <end position="628"/>
    </location>
</feature>
<dbReference type="Pfam" id="PF00989">
    <property type="entry name" value="PAS"/>
    <property type="match status" value="1"/>
</dbReference>
<keyword evidence="6" id="KW-0547">Nucleotide-binding</keyword>
<dbReference type="CDD" id="cd16922">
    <property type="entry name" value="HATPase_EvgS-ArcB-TorS-like"/>
    <property type="match status" value="1"/>
</dbReference>
<dbReference type="GO" id="GO:0006355">
    <property type="term" value="P:regulation of DNA-templated transcription"/>
    <property type="evidence" value="ECO:0007669"/>
    <property type="project" value="InterPro"/>
</dbReference>
<dbReference type="InterPro" id="IPR011006">
    <property type="entry name" value="CheY-like_superfamily"/>
</dbReference>
<evidence type="ECO:0000313" key="20">
    <source>
        <dbReference type="Proteomes" id="UP000033058"/>
    </source>
</evidence>
<keyword evidence="7 19" id="KW-0418">Kinase</keyword>
<feature type="transmembrane region" description="Helical" evidence="14">
    <location>
        <begin position="16"/>
        <end position="42"/>
    </location>
</feature>
<evidence type="ECO:0000256" key="10">
    <source>
        <dbReference type="ARBA" id="ARBA00023136"/>
    </source>
</evidence>
<keyword evidence="10 14" id="KW-0472">Membrane</keyword>
<dbReference type="HOGENOM" id="CLU_000445_114_15_2"/>
<dbReference type="InterPro" id="IPR004358">
    <property type="entry name" value="Sig_transdc_His_kin-like_C"/>
</dbReference>
<dbReference type="RefSeq" id="WP_011035100.1">
    <property type="nucleotide sequence ID" value="NZ_CP009509.1"/>
</dbReference>
<evidence type="ECO:0000256" key="1">
    <source>
        <dbReference type="ARBA" id="ARBA00000085"/>
    </source>
</evidence>
<dbReference type="InterPro" id="IPR036097">
    <property type="entry name" value="HisK_dim/P_sf"/>
</dbReference>
<evidence type="ECO:0000256" key="9">
    <source>
        <dbReference type="ARBA" id="ARBA00023012"/>
    </source>
</evidence>
<dbReference type="InterPro" id="IPR000700">
    <property type="entry name" value="PAS-assoc_C"/>
</dbReference>
<evidence type="ECO:0000256" key="5">
    <source>
        <dbReference type="ARBA" id="ARBA00022679"/>
    </source>
</evidence>
<dbReference type="Pfam" id="PF02518">
    <property type="entry name" value="HATPase_c"/>
    <property type="match status" value="1"/>
</dbReference>
<dbReference type="PATRIC" id="fig|1434117.4.peg.1826"/>
<evidence type="ECO:0000259" key="17">
    <source>
        <dbReference type="PROSITE" id="PS50112"/>
    </source>
</evidence>
<dbReference type="Pfam" id="PF00072">
    <property type="entry name" value="Response_reg"/>
    <property type="match status" value="2"/>
</dbReference>
<dbReference type="InterPro" id="IPR003594">
    <property type="entry name" value="HATPase_dom"/>
</dbReference>
<dbReference type="AlphaFoldDB" id="A0A0E3PY77"/>
<feature type="transmembrane region" description="Helical" evidence="14">
    <location>
        <begin position="54"/>
        <end position="74"/>
    </location>
</feature>
<sequence length="892" mass="99364">MPDLFKGLFGKKSNELFIILAVGLLFTFFASYFGLFESIVLFVEEYNPRKLGGLLTLSVYLAFALGIFSLRRWMELENALVLQEKTEESLKEKDKRYRALFEHSNDAIIILNGEKVLDLNKKGREAFGLGARELDNISIGSLLSEKDLPAVRDALKTTLENGSACFEMKFRKQNGEVIDVEVSSSFLSLEEGEIQCVARDITTRKKAEKNERESRERLKKIIDNALCGILLVDASTHEIVDANPAAVEAIGLPGHRLTGNVCHKFICPVEEGKCPITDFKQSVDKSERMLLNGKGESFPVLKSVVPVKIGENEYLIESFIDLSERKKTEEELLQAKLAAESANRAKSEFLTNMSHELRTPLTAIIGFSDVMLGGISGEFSEQNKKFLNNIANSGKHLLTLINNILDLSKIEAGKMELEFEMFSVSEVFNDTRAVTSALALKKDISMKYNVDSEILVYADRVRFKQIIYNLVSNAIKFTPDRGSVIVSALKTEDSVRISVSDTGIGISEENQKLLFQPFRQIDASINRHYEGTGLGLALVKKFVNLHGGRVWAESEPGKGSTFEFELPLKCGITSETRINNPDASKKIASSPAEKTVPENHVSDKPAFEKPEREENIKPEANNKSRLPEIIEPSGDSGEKNLVMVVEDDEMAKELLTITLSEAGYRVVTVSSGREALLLARELKPSVITLDIMLPGVSGWDILKNLKHDSATSDIPILVISMNDEKNCSILWGAVDHLIKPVEKERLLSSLQKVKGAINAKSSPRVLIVDDEPTIVELFSSIIKEEGYEPVCAYGGKEAVDKIRNGHPDIIILDLMMPHFTGFDLIKVLKENPETIDIPVIVCTAKELTFEEKDQLNRNVSYIMKKGNITREVLLSVLQKVEDKKFKSKQTNS</sequence>
<evidence type="ECO:0000256" key="3">
    <source>
        <dbReference type="ARBA" id="ARBA00012438"/>
    </source>
</evidence>
<evidence type="ECO:0000256" key="6">
    <source>
        <dbReference type="ARBA" id="ARBA00022741"/>
    </source>
</evidence>
<dbReference type="GO" id="GO:0005524">
    <property type="term" value="F:ATP binding"/>
    <property type="evidence" value="ECO:0007669"/>
    <property type="project" value="UniProtKB-KW"/>
</dbReference>
<dbReference type="Gene3D" id="3.30.565.10">
    <property type="entry name" value="Histidine kinase-like ATPase, C-terminal domain"/>
    <property type="match status" value="1"/>
</dbReference>
<dbReference type="PANTHER" id="PTHR43047">
    <property type="entry name" value="TWO-COMPONENT HISTIDINE PROTEIN KINASE"/>
    <property type="match status" value="1"/>
</dbReference>
<dbReference type="SUPFAM" id="SSF55874">
    <property type="entry name" value="ATPase domain of HSP90 chaperone/DNA topoisomerase II/histidine kinase"/>
    <property type="match status" value="1"/>
</dbReference>
<comment type="subcellular location">
    <subcellularLocation>
        <location evidence="2">Membrane</location>
    </subcellularLocation>
</comment>
<gene>
    <name evidence="19" type="ORF">MSMAW_1437</name>
</gene>
<dbReference type="CDD" id="cd17574">
    <property type="entry name" value="REC_OmpR"/>
    <property type="match status" value="1"/>
</dbReference>
<dbReference type="InterPro" id="IPR001789">
    <property type="entry name" value="Sig_transdc_resp-reg_receiver"/>
</dbReference>
<protein>
    <recommendedName>
        <fullName evidence="3">histidine kinase</fullName>
        <ecNumber evidence="3">2.7.13.3</ecNumber>
    </recommendedName>
</protein>
<comment type="catalytic activity">
    <reaction evidence="1">
        <text>ATP + protein L-histidine = ADP + protein N-phospho-L-histidine.</text>
        <dbReference type="EC" id="2.7.13.3"/>
    </reaction>
</comment>
<dbReference type="InterPro" id="IPR003661">
    <property type="entry name" value="HisK_dim/P_dom"/>
</dbReference>
<feature type="modified residue" description="4-aspartylphosphate" evidence="12">
    <location>
        <position position="813"/>
    </location>
</feature>
<dbReference type="SUPFAM" id="SSF55785">
    <property type="entry name" value="PYP-like sensor domain (PAS domain)"/>
    <property type="match status" value="2"/>
</dbReference>
<feature type="domain" description="Response regulatory" evidence="16">
    <location>
        <begin position="641"/>
        <end position="754"/>
    </location>
</feature>
<dbReference type="GO" id="GO:0005886">
    <property type="term" value="C:plasma membrane"/>
    <property type="evidence" value="ECO:0007669"/>
    <property type="project" value="TreeGrafter"/>
</dbReference>
<dbReference type="InterPro" id="IPR000014">
    <property type="entry name" value="PAS"/>
</dbReference>
<dbReference type="PROSITE" id="PS50109">
    <property type="entry name" value="HIS_KIN"/>
    <property type="match status" value="1"/>
</dbReference>
<feature type="domain" description="PAS" evidence="17">
    <location>
        <begin position="214"/>
        <end position="260"/>
    </location>
</feature>
<keyword evidence="14" id="KW-0812">Transmembrane</keyword>
<evidence type="ECO:0000256" key="11">
    <source>
        <dbReference type="ARBA" id="ARBA00023306"/>
    </source>
</evidence>
<keyword evidence="11" id="KW-0131">Cell cycle</keyword>
<dbReference type="EC" id="2.7.13.3" evidence="3"/>
<evidence type="ECO:0000259" key="16">
    <source>
        <dbReference type="PROSITE" id="PS50110"/>
    </source>
</evidence>
<dbReference type="FunFam" id="3.30.565.10:FF:000010">
    <property type="entry name" value="Sensor histidine kinase RcsC"/>
    <property type="match status" value="1"/>
</dbReference>
<dbReference type="Gene3D" id="3.30.450.20">
    <property type="entry name" value="PAS domain"/>
    <property type="match status" value="2"/>
</dbReference>
<dbReference type="SMART" id="SM00387">
    <property type="entry name" value="HATPase_c"/>
    <property type="match status" value="1"/>
</dbReference>
<dbReference type="SMART" id="SM00448">
    <property type="entry name" value="REC"/>
    <property type="match status" value="2"/>
</dbReference>
<dbReference type="PROSITE" id="PS50113">
    <property type="entry name" value="PAC"/>
    <property type="match status" value="1"/>
</dbReference>
<evidence type="ECO:0000256" key="12">
    <source>
        <dbReference type="PROSITE-ProRule" id="PRU00169"/>
    </source>
</evidence>
<dbReference type="GO" id="GO:0000155">
    <property type="term" value="F:phosphorelay sensor kinase activity"/>
    <property type="evidence" value="ECO:0007669"/>
    <property type="project" value="InterPro"/>
</dbReference>
<dbReference type="GO" id="GO:0009927">
    <property type="term" value="F:histidine phosphotransfer kinase activity"/>
    <property type="evidence" value="ECO:0007669"/>
    <property type="project" value="TreeGrafter"/>
</dbReference>
<dbReference type="Proteomes" id="UP000033058">
    <property type="component" value="Chromosome"/>
</dbReference>
<feature type="modified residue" description="4-aspartylphosphate" evidence="12">
    <location>
        <position position="690"/>
    </location>
</feature>
<feature type="domain" description="Histidine kinase" evidence="15">
    <location>
        <begin position="352"/>
        <end position="570"/>
    </location>
</feature>
<evidence type="ECO:0000256" key="2">
    <source>
        <dbReference type="ARBA" id="ARBA00004370"/>
    </source>
</evidence>
<keyword evidence="4 12" id="KW-0597">Phosphoprotein</keyword>
<dbReference type="EMBL" id="CP009509">
    <property type="protein sequence ID" value="AKB40428.1"/>
    <property type="molecule type" value="Genomic_DNA"/>
</dbReference>
<keyword evidence="5" id="KW-0808">Transferase</keyword>
<dbReference type="InterPro" id="IPR035965">
    <property type="entry name" value="PAS-like_dom_sf"/>
</dbReference>
<dbReference type="Gene3D" id="1.10.287.130">
    <property type="match status" value="1"/>
</dbReference>
<dbReference type="FunFam" id="1.10.287.130:FF:000038">
    <property type="entry name" value="Sensory transduction histidine kinase"/>
    <property type="match status" value="1"/>
</dbReference>
<evidence type="ECO:0000256" key="8">
    <source>
        <dbReference type="ARBA" id="ARBA00022840"/>
    </source>
</evidence>
<dbReference type="Pfam" id="PF00512">
    <property type="entry name" value="HisKA"/>
    <property type="match status" value="1"/>
</dbReference>
<keyword evidence="9" id="KW-0902">Two-component regulatory system</keyword>
<evidence type="ECO:0000256" key="7">
    <source>
        <dbReference type="ARBA" id="ARBA00022777"/>
    </source>
</evidence>
<name>A0A0E3PY77_METMZ</name>
<evidence type="ECO:0000256" key="14">
    <source>
        <dbReference type="SAM" id="Phobius"/>
    </source>
</evidence>
<proteinExistence type="predicted"/>
<dbReference type="Gene3D" id="3.40.50.2300">
    <property type="match status" value="2"/>
</dbReference>
<evidence type="ECO:0000259" key="18">
    <source>
        <dbReference type="PROSITE" id="PS50113"/>
    </source>
</evidence>
<reference evidence="19 20" key="1">
    <citation type="submission" date="2014-07" db="EMBL/GenBank/DDBJ databases">
        <title>Methanogenic archaea and the global carbon cycle.</title>
        <authorList>
            <person name="Henriksen J.R."/>
            <person name="Luke J."/>
            <person name="Reinhart S."/>
            <person name="Benedict M.N."/>
            <person name="Youngblut N.D."/>
            <person name="Metcalf M.E."/>
            <person name="Whitaker R.J."/>
            <person name="Metcalf W.W."/>
        </authorList>
    </citation>
    <scope>NUCLEOTIDE SEQUENCE [LARGE SCALE GENOMIC DNA]</scope>
    <source>
        <strain evidence="19 20">WWM610</strain>
    </source>
</reference>
<dbReference type="SMART" id="SM00091">
    <property type="entry name" value="PAS"/>
    <property type="match status" value="2"/>
</dbReference>
<dbReference type="PROSITE" id="PS50112">
    <property type="entry name" value="PAS"/>
    <property type="match status" value="1"/>
</dbReference>
<dbReference type="InterPro" id="IPR005467">
    <property type="entry name" value="His_kinase_dom"/>
</dbReference>
<organism evidence="19 20">
    <name type="scientific">Methanosarcina mazei WWM610</name>
    <dbReference type="NCBI Taxonomy" id="1434117"/>
    <lineage>
        <taxon>Archaea</taxon>
        <taxon>Methanobacteriati</taxon>
        <taxon>Methanobacteriota</taxon>
        <taxon>Stenosarchaea group</taxon>
        <taxon>Methanomicrobia</taxon>
        <taxon>Methanosarcinales</taxon>
        <taxon>Methanosarcinaceae</taxon>
        <taxon>Methanosarcina</taxon>
    </lineage>
</organism>
<dbReference type="NCBIfam" id="TIGR00229">
    <property type="entry name" value="sensory_box"/>
    <property type="match status" value="2"/>
</dbReference>
<dbReference type="SMART" id="SM00388">
    <property type="entry name" value="HisKA"/>
    <property type="match status" value="1"/>
</dbReference>
<dbReference type="Pfam" id="PF13426">
    <property type="entry name" value="PAS_9"/>
    <property type="match status" value="1"/>
</dbReference>
<dbReference type="SUPFAM" id="SSF47384">
    <property type="entry name" value="Homodimeric domain of signal transducing histidine kinase"/>
    <property type="match status" value="1"/>
</dbReference>
<dbReference type="PROSITE" id="PS50110">
    <property type="entry name" value="RESPONSE_REGULATORY"/>
    <property type="match status" value="2"/>
</dbReference>
<dbReference type="SUPFAM" id="SSF52172">
    <property type="entry name" value="CheY-like"/>
    <property type="match status" value="2"/>
</dbReference>
<accession>A0A0E3PY77</accession>
<dbReference type="InterPro" id="IPR036890">
    <property type="entry name" value="HATPase_C_sf"/>
</dbReference>
<dbReference type="GeneID" id="24851132"/>